<keyword evidence="1" id="KW-0472">Membrane</keyword>
<evidence type="ECO:0000313" key="3">
    <source>
        <dbReference type="Proteomes" id="UP000238937"/>
    </source>
</evidence>
<feature type="transmembrane region" description="Helical" evidence="1">
    <location>
        <begin position="74"/>
        <end position="96"/>
    </location>
</feature>
<dbReference type="EMBL" id="PVWO01000020">
    <property type="protein sequence ID" value="PSB58895.1"/>
    <property type="molecule type" value="Genomic_DNA"/>
</dbReference>
<name>A0A2T1GM25_9CYAN</name>
<keyword evidence="1" id="KW-1133">Transmembrane helix</keyword>
<gene>
    <name evidence="2" type="ORF">C7B77_02980</name>
</gene>
<comment type="caution">
    <text evidence="2">The sequence shown here is derived from an EMBL/GenBank/DDBJ whole genome shotgun (WGS) entry which is preliminary data.</text>
</comment>
<dbReference type="AlphaFoldDB" id="A0A2T1GM25"/>
<reference evidence="2 3" key="1">
    <citation type="submission" date="2018-03" db="EMBL/GenBank/DDBJ databases">
        <title>The ancient ancestry and fast evolution of plastids.</title>
        <authorList>
            <person name="Moore K.R."/>
            <person name="Magnabosco C."/>
            <person name="Momper L."/>
            <person name="Gold D.A."/>
            <person name="Bosak T."/>
            <person name="Fournier G.P."/>
        </authorList>
    </citation>
    <scope>NUCLEOTIDE SEQUENCE [LARGE SCALE GENOMIC DNA]</scope>
    <source>
        <strain evidence="2 3">CCALA 037</strain>
    </source>
</reference>
<feature type="transmembrane region" description="Helical" evidence="1">
    <location>
        <begin position="6"/>
        <end position="23"/>
    </location>
</feature>
<proteinExistence type="predicted"/>
<sequence length="100" mass="10840">MERLGGIVIAVMGMLLTVWNWHLALSEGRFYEHAAIFGPVLTIMGLGLVIFPGYRTKRQACSEDLDRLSGAASIAAQWWGLLAIAVGSGLINLAALKGWR</sequence>
<keyword evidence="3" id="KW-1185">Reference proteome</keyword>
<accession>A0A2T1GM25</accession>
<evidence type="ECO:0000313" key="2">
    <source>
        <dbReference type="EMBL" id="PSB58895.1"/>
    </source>
</evidence>
<evidence type="ECO:0000256" key="1">
    <source>
        <dbReference type="SAM" id="Phobius"/>
    </source>
</evidence>
<organism evidence="2 3">
    <name type="scientific">Chamaesiphon polymorphus CCALA 037</name>
    <dbReference type="NCBI Taxonomy" id="2107692"/>
    <lineage>
        <taxon>Bacteria</taxon>
        <taxon>Bacillati</taxon>
        <taxon>Cyanobacteriota</taxon>
        <taxon>Cyanophyceae</taxon>
        <taxon>Gomontiellales</taxon>
        <taxon>Chamaesiphonaceae</taxon>
        <taxon>Chamaesiphon</taxon>
    </lineage>
</organism>
<dbReference type="Proteomes" id="UP000238937">
    <property type="component" value="Unassembled WGS sequence"/>
</dbReference>
<keyword evidence="1" id="KW-0812">Transmembrane</keyword>
<protein>
    <submittedName>
        <fullName evidence="2">Uncharacterized protein</fullName>
    </submittedName>
</protein>
<feature type="transmembrane region" description="Helical" evidence="1">
    <location>
        <begin position="35"/>
        <end position="54"/>
    </location>
</feature>